<proteinExistence type="inferred from homology"/>
<feature type="binding site" evidence="7">
    <location>
        <position position="29"/>
    </location>
    <ligand>
        <name>Ca(2+)</name>
        <dbReference type="ChEBI" id="CHEBI:29108"/>
    </ligand>
</feature>
<protein>
    <recommendedName>
        <fullName evidence="11">Alkaline ceramidase</fullName>
    </recommendedName>
</protein>
<dbReference type="Pfam" id="PF05875">
    <property type="entry name" value="Ceramidase"/>
    <property type="match status" value="1"/>
</dbReference>
<feature type="binding site" evidence="7">
    <location>
        <position position="30"/>
    </location>
    <ligand>
        <name>Ca(2+)</name>
        <dbReference type="ChEBI" id="CHEBI:29108"/>
    </ligand>
</feature>
<evidence type="ECO:0000256" key="4">
    <source>
        <dbReference type="ARBA" id="ARBA00022801"/>
    </source>
</evidence>
<feature type="transmembrane region" description="Helical" evidence="9">
    <location>
        <begin position="44"/>
        <end position="61"/>
    </location>
</feature>
<evidence type="ECO:0000256" key="5">
    <source>
        <dbReference type="ARBA" id="ARBA00022989"/>
    </source>
</evidence>
<keyword evidence="6 9" id="KW-0472">Membrane</keyword>
<keyword evidence="5 9" id="KW-1133">Transmembrane helix</keyword>
<evidence type="ECO:0000256" key="8">
    <source>
        <dbReference type="PIRSR" id="PIRSR608901-2"/>
    </source>
</evidence>
<comment type="subcellular location">
    <subcellularLocation>
        <location evidence="1">Membrane</location>
        <topology evidence="1">Multi-pass membrane protein</topology>
    </subcellularLocation>
</comment>
<sequence>MVDFPVTFEPDAALFNKEGYWGPRTAGIDWCERNYQITPYIAEFWNTTSNWVMIAMALWGLRQCRTYSLEPRFYVGFLTVVIIGIGSTAFHMTLSYVGQQGDESPMIITLICWWYHLVWLHPETERRYPIARRVSAVMCFVMAIGWTVVHYIYAFVLVFQVAFGVVIFAAGMQVLREVKLITDVNARALGFAFTVTFMSAFGLWLVDNAFCGTLYTLPMGIPNPQFHAWWHALTGISCYIGPAFLIYRRSMLLGRHPVTGRLFGCIPYVHLPAKIKDEQAALHGPELV</sequence>
<feature type="binding site" evidence="8">
    <location>
        <position position="227"/>
    </location>
    <ligand>
        <name>Zn(2+)</name>
        <dbReference type="ChEBI" id="CHEBI:29105"/>
        <note>catalytic</note>
    </ligand>
</feature>
<comment type="cofactor">
    <cofactor evidence="8">
        <name>Zn(2+)</name>
        <dbReference type="ChEBI" id="CHEBI:29105"/>
    </cofactor>
</comment>
<evidence type="ECO:0000256" key="7">
    <source>
        <dbReference type="PIRSR" id="PIRSR608901-1"/>
    </source>
</evidence>
<dbReference type="GO" id="GO:0046513">
    <property type="term" value="P:ceramide biosynthetic process"/>
    <property type="evidence" value="ECO:0007669"/>
    <property type="project" value="TreeGrafter"/>
</dbReference>
<gene>
    <name evidence="10" type="ORF">NDES1114_LOCUS18247</name>
</gene>
<keyword evidence="3 9" id="KW-0812">Transmembrane</keyword>
<evidence type="ECO:0000256" key="6">
    <source>
        <dbReference type="ARBA" id="ARBA00023136"/>
    </source>
</evidence>
<feature type="transmembrane region" description="Helical" evidence="9">
    <location>
        <begin position="73"/>
        <end position="92"/>
    </location>
</feature>
<feature type="binding site" evidence="8">
    <location>
        <position position="91"/>
    </location>
    <ligand>
        <name>Zn(2+)</name>
        <dbReference type="ChEBI" id="CHEBI:29105"/>
        <note>catalytic</note>
    </ligand>
</feature>
<feature type="binding site" evidence="7">
    <location>
        <position position="34"/>
    </location>
    <ligand>
        <name>Ca(2+)</name>
        <dbReference type="ChEBI" id="CHEBI:29108"/>
    </ligand>
</feature>
<evidence type="ECO:0000313" key="10">
    <source>
        <dbReference type="EMBL" id="CAD9122753.1"/>
    </source>
</evidence>
<dbReference type="GO" id="GO:0016811">
    <property type="term" value="F:hydrolase activity, acting on carbon-nitrogen (but not peptide) bonds, in linear amides"/>
    <property type="evidence" value="ECO:0007669"/>
    <property type="project" value="InterPro"/>
</dbReference>
<keyword evidence="4" id="KW-0378">Hydrolase</keyword>
<dbReference type="GO" id="GO:0046514">
    <property type="term" value="P:ceramide catabolic process"/>
    <property type="evidence" value="ECO:0007669"/>
    <property type="project" value="TreeGrafter"/>
</dbReference>
<evidence type="ECO:0000256" key="1">
    <source>
        <dbReference type="ARBA" id="ARBA00004141"/>
    </source>
</evidence>
<evidence type="ECO:0000256" key="2">
    <source>
        <dbReference type="ARBA" id="ARBA00009780"/>
    </source>
</evidence>
<feature type="binding site" evidence="7">
    <location>
        <position position="32"/>
    </location>
    <ligand>
        <name>Ca(2+)</name>
        <dbReference type="ChEBI" id="CHEBI:29108"/>
    </ligand>
</feature>
<comment type="similarity">
    <text evidence="2">Belongs to the alkaline ceramidase family.</text>
</comment>
<feature type="transmembrane region" description="Helical" evidence="9">
    <location>
        <begin position="104"/>
        <end position="122"/>
    </location>
</feature>
<dbReference type="InterPro" id="IPR008901">
    <property type="entry name" value="ACER"/>
</dbReference>
<feature type="transmembrane region" description="Helical" evidence="9">
    <location>
        <begin position="188"/>
        <end position="206"/>
    </location>
</feature>
<dbReference type="AlphaFoldDB" id="A0A7S1Q837"/>
<feature type="transmembrane region" description="Helical" evidence="9">
    <location>
        <begin position="226"/>
        <end position="247"/>
    </location>
</feature>
<feature type="binding site" evidence="7">
    <location>
        <position position="43"/>
    </location>
    <ligand>
        <name>Ca(2+)</name>
        <dbReference type="ChEBI" id="CHEBI:29108"/>
    </ligand>
</feature>
<dbReference type="GO" id="GO:0046872">
    <property type="term" value="F:metal ion binding"/>
    <property type="evidence" value="ECO:0007669"/>
    <property type="project" value="UniProtKB-KW"/>
</dbReference>
<evidence type="ECO:0008006" key="11">
    <source>
        <dbReference type="Google" id="ProtNLM"/>
    </source>
</evidence>
<reference evidence="10" key="1">
    <citation type="submission" date="2021-01" db="EMBL/GenBank/DDBJ databases">
        <authorList>
            <person name="Corre E."/>
            <person name="Pelletier E."/>
            <person name="Niang G."/>
            <person name="Scheremetjew M."/>
            <person name="Finn R."/>
            <person name="Kale V."/>
            <person name="Holt S."/>
            <person name="Cochrane G."/>
            <person name="Meng A."/>
            <person name="Brown T."/>
            <person name="Cohen L."/>
        </authorList>
    </citation>
    <scope>NUCLEOTIDE SEQUENCE</scope>
    <source>
        <strain evidence="10">CCAP 1951/1</strain>
    </source>
</reference>
<dbReference type="EMBL" id="HBGF01027527">
    <property type="protein sequence ID" value="CAD9122753.1"/>
    <property type="molecule type" value="Transcribed_RNA"/>
</dbReference>
<keyword evidence="7" id="KW-0479">Metal-binding</keyword>
<feature type="transmembrane region" description="Helical" evidence="9">
    <location>
        <begin position="159"/>
        <end position="176"/>
    </location>
</feature>
<organism evidence="10">
    <name type="scientific">Neobodo designis</name>
    <name type="common">Flagellated protozoan</name>
    <name type="synonym">Bodo designis</name>
    <dbReference type="NCBI Taxonomy" id="312471"/>
    <lineage>
        <taxon>Eukaryota</taxon>
        <taxon>Discoba</taxon>
        <taxon>Euglenozoa</taxon>
        <taxon>Kinetoplastea</taxon>
        <taxon>Metakinetoplastina</taxon>
        <taxon>Neobodonida</taxon>
        <taxon>Neobodo</taxon>
    </lineage>
</organism>
<accession>A0A7S1Q837</accession>
<feature type="binding site" evidence="8">
    <location>
        <position position="231"/>
    </location>
    <ligand>
        <name>Zn(2+)</name>
        <dbReference type="ChEBI" id="CHEBI:29105"/>
        <note>catalytic</note>
    </ligand>
</feature>
<name>A0A7S1Q837_NEODS</name>
<dbReference type="GO" id="GO:0005789">
    <property type="term" value="C:endoplasmic reticulum membrane"/>
    <property type="evidence" value="ECO:0007669"/>
    <property type="project" value="TreeGrafter"/>
</dbReference>
<keyword evidence="8" id="KW-0862">Zinc</keyword>
<dbReference type="PANTHER" id="PTHR46187:SF3">
    <property type="entry name" value="ALKALINE CERAMIDASE 3"/>
    <property type="match status" value="1"/>
</dbReference>
<evidence type="ECO:0000256" key="3">
    <source>
        <dbReference type="ARBA" id="ARBA00022692"/>
    </source>
</evidence>
<keyword evidence="7" id="KW-0106">Calcium</keyword>
<dbReference type="PANTHER" id="PTHR46187">
    <property type="entry name" value="ALKALINE CERAMIDASE 3"/>
    <property type="match status" value="1"/>
</dbReference>
<evidence type="ECO:0000256" key="9">
    <source>
        <dbReference type="SAM" id="Phobius"/>
    </source>
</evidence>
<feature type="transmembrane region" description="Helical" evidence="9">
    <location>
        <begin position="134"/>
        <end position="153"/>
    </location>
</feature>